<proteinExistence type="predicted"/>
<dbReference type="RefSeq" id="WP_226613697.1">
    <property type="nucleotide sequence ID" value="NZ_JAJAQI010000062.1"/>
</dbReference>
<reference evidence="2" key="1">
    <citation type="submission" date="2021-10" db="EMBL/GenBank/DDBJ databases">
        <title>Roseicella aerolatum sp. nov., isolated from aerosols of e-waste dismantling site.</title>
        <authorList>
            <person name="Qin T."/>
        </authorList>
    </citation>
    <scope>NUCLEOTIDE SEQUENCE</scope>
    <source>
        <strain evidence="2">GB24</strain>
    </source>
</reference>
<sequence length="80" mass="8948">MRPLRPLLLVPLLAALGGCTVYPAGSAYIGPPPASVYVAPRPYYAPPPRYGYGYRPYGYRPYGYRPYGYGYGYGYGGRRW</sequence>
<dbReference type="AlphaFoldDB" id="A0A9X1II36"/>
<dbReference type="PROSITE" id="PS51257">
    <property type="entry name" value="PROKAR_LIPOPROTEIN"/>
    <property type="match status" value="1"/>
</dbReference>
<evidence type="ECO:0000313" key="2">
    <source>
        <dbReference type="EMBL" id="MCB4825042.1"/>
    </source>
</evidence>
<feature type="signal peptide" evidence="1">
    <location>
        <begin position="1"/>
        <end position="23"/>
    </location>
</feature>
<comment type="caution">
    <text evidence="2">The sequence shown here is derived from an EMBL/GenBank/DDBJ whole genome shotgun (WGS) entry which is preliminary data.</text>
</comment>
<keyword evidence="1" id="KW-0732">Signal</keyword>
<evidence type="ECO:0000313" key="3">
    <source>
        <dbReference type="Proteomes" id="UP001139311"/>
    </source>
</evidence>
<accession>A0A9X1II36</accession>
<gene>
    <name evidence="2" type="ORF">LHA35_25275</name>
</gene>
<dbReference type="Proteomes" id="UP001139311">
    <property type="component" value="Unassembled WGS sequence"/>
</dbReference>
<evidence type="ECO:0000256" key="1">
    <source>
        <dbReference type="SAM" id="SignalP"/>
    </source>
</evidence>
<name>A0A9X1II36_9PROT</name>
<dbReference type="EMBL" id="JAJAQI010000062">
    <property type="protein sequence ID" value="MCB4825042.1"/>
    <property type="molecule type" value="Genomic_DNA"/>
</dbReference>
<protein>
    <recommendedName>
        <fullName evidence="4">Lipoprotein</fullName>
    </recommendedName>
</protein>
<feature type="chain" id="PRO_5040760884" description="Lipoprotein" evidence="1">
    <location>
        <begin position="24"/>
        <end position="80"/>
    </location>
</feature>
<evidence type="ECO:0008006" key="4">
    <source>
        <dbReference type="Google" id="ProtNLM"/>
    </source>
</evidence>
<keyword evidence="3" id="KW-1185">Reference proteome</keyword>
<organism evidence="2 3">
    <name type="scientific">Roseicella aerolata</name>
    <dbReference type="NCBI Taxonomy" id="2883479"/>
    <lineage>
        <taxon>Bacteria</taxon>
        <taxon>Pseudomonadati</taxon>
        <taxon>Pseudomonadota</taxon>
        <taxon>Alphaproteobacteria</taxon>
        <taxon>Acetobacterales</taxon>
        <taxon>Roseomonadaceae</taxon>
        <taxon>Roseicella</taxon>
    </lineage>
</organism>